<name>A0ACB7G7T7_MANES</name>
<comment type="caution">
    <text evidence="1">The sequence shown here is derived from an EMBL/GenBank/DDBJ whole genome shotgun (WGS) entry which is preliminary data.</text>
</comment>
<dbReference type="EMBL" id="CM004402">
    <property type="protein sequence ID" value="KAG8636242.1"/>
    <property type="molecule type" value="Genomic_DNA"/>
</dbReference>
<sequence length="40" mass="4565">MELLVDLAQKEKESISGVCQLNKFGQMCRGTFIQWVSECD</sequence>
<evidence type="ECO:0000313" key="1">
    <source>
        <dbReference type="EMBL" id="KAG8636242.1"/>
    </source>
</evidence>
<keyword evidence="2" id="KW-1185">Reference proteome</keyword>
<gene>
    <name evidence="1" type="ORF">MANES_16G112950v8</name>
</gene>
<protein>
    <submittedName>
        <fullName evidence="1">Uncharacterized protein</fullName>
    </submittedName>
</protein>
<evidence type="ECO:0000313" key="2">
    <source>
        <dbReference type="Proteomes" id="UP000091857"/>
    </source>
</evidence>
<proteinExistence type="predicted"/>
<dbReference type="Proteomes" id="UP000091857">
    <property type="component" value="Chromosome 16"/>
</dbReference>
<reference evidence="2" key="1">
    <citation type="journal article" date="2016" name="Nat. Biotechnol.">
        <title>Sequencing wild and cultivated cassava and related species reveals extensive interspecific hybridization and genetic diversity.</title>
        <authorList>
            <person name="Bredeson J.V."/>
            <person name="Lyons J.B."/>
            <person name="Prochnik S.E."/>
            <person name="Wu G.A."/>
            <person name="Ha C.M."/>
            <person name="Edsinger-Gonzales E."/>
            <person name="Grimwood J."/>
            <person name="Schmutz J."/>
            <person name="Rabbi I.Y."/>
            <person name="Egesi C."/>
            <person name="Nauluvula P."/>
            <person name="Lebot V."/>
            <person name="Ndunguru J."/>
            <person name="Mkamilo G."/>
            <person name="Bart R.S."/>
            <person name="Setter T.L."/>
            <person name="Gleadow R.M."/>
            <person name="Kulakow P."/>
            <person name="Ferguson M.E."/>
            <person name="Rounsley S."/>
            <person name="Rokhsar D.S."/>
        </authorList>
    </citation>
    <scope>NUCLEOTIDE SEQUENCE [LARGE SCALE GENOMIC DNA]</scope>
    <source>
        <strain evidence="2">cv. AM560-2</strain>
    </source>
</reference>
<accession>A0ACB7G7T7</accession>
<organism evidence="1 2">
    <name type="scientific">Manihot esculenta</name>
    <name type="common">Cassava</name>
    <name type="synonym">Jatropha manihot</name>
    <dbReference type="NCBI Taxonomy" id="3983"/>
    <lineage>
        <taxon>Eukaryota</taxon>
        <taxon>Viridiplantae</taxon>
        <taxon>Streptophyta</taxon>
        <taxon>Embryophyta</taxon>
        <taxon>Tracheophyta</taxon>
        <taxon>Spermatophyta</taxon>
        <taxon>Magnoliopsida</taxon>
        <taxon>eudicotyledons</taxon>
        <taxon>Gunneridae</taxon>
        <taxon>Pentapetalae</taxon>
        <taxon>rosids</taxon>
        <taxon>fabids</taxon>
        <taxon>Malpighiales</taxon>
        <taxon>Euphorbiaceae</taxon>
        <taxon>Crotonoideae</taxon>
        <taxon>Manihoteae</taxon>
        <taxon>Manihot</taxon>
    </lineage>
</organism>